<gene>
    <name evidence="2" type="ORF">L207DRAFT_642675</name>
</gene>
<dbReference type="AlphaFoldDB" id="A0A2J6QS43"/>
<dbReference type="InterPro" id="IPR036291">
    <property type="entry name" value="NAD(P)-bd_dom_sf"/>
</dbReference>
<evidence type="ECO:0000313" key="2">
    <source>
        <dbReference type="EMBL" id="PMD29081.1"/>
    </source>
</evidence>
<organism evidence="2 3">
    <name type="scientific">Hyaloscypha variabilis (strain UAMH 11265 / GT02V1 / F)</name>
    <name type="common">Meliniomyces variabilis</name>
    <dbReference type="NCBI Taxonomy" id="1149755"/>
    <lineage>
        <taxon>Eukaryota</taxon>
        <taxon>Fungi</taxon>
        <taxon>Dikarya</taxon>
        <taxon>Ascomycota</taxon>
        <taxon>Pezizomycotina</taxon>
        <taxon>Leotiomycetes</taxon>
        <taxon>Helotiales</taxon>
        <taxon>Hyaloscyphaceae</taxon>
        <taxon>Hyaloscypha</taxon>
        <taxon>Hyaloscypha variabilis</taxon>
    </lineage>
</organism>
<dbReference type="PANTHER" id="PTHR43157">
    <property type="entry name" value="PHOSPHATIDYLINOSITOL-GLYCAN BIOSYNTHESIS CLASS F PROTEIN-RELATED"/>
    <property type="match status" value="1"/>
</dbReference>
<evidence type="ECO:0000313" key="3">
    <source>
        <dbReference type="Proteomes" id="UP000235786"/>
    </source>
</evidence>
<dbReference type="GO" id="GO:0016491">
    <property type="term" value="F:oxidoreductase activity"/>
    <property type="evidence" value="ECO:0007669"/>
    <property type="project" value="UniProtKB-KW"/>
</dbReference>
<reference evidence="2 3" key="1">
    <citation type="submission" date="2016-04" db="EMBL/GenBank/DDBJ databases">
        <title>A degradative enzymes factory behind the ericoid mycorrhizal symbiosis.</title>
        <authorList>
            <consortium name="DOE Joint Genome Institute"/>
            <person name="Martino E."/>
            <person name="Morin E."/>
            <person name="Grelet G."/>
            <person name="Kuo A."/>
            <person name="Kohler A."/>
            <person name="Daghino S."/>
            <person name="Barry K."/>
            <person name="Choi C."/>
            <person name="Cichocki N."/>
            <person name="Clum A."/>
            <person name="Copeland A."/>
            <person name="Hainaut M."/>
            <person name="Haridas S."/>
            <person name="Labutti K."/>
            <person name="Lindquist E."/>
            <person name="Lipzen A."/>
            <person name="Khouja H.-R."/>
            <person name="Murat C."/>
            <person name="Ohm R."/>
            <person name="Olson A."/>
            <person name="Spatafora J."/>
            <person name="Veneault-Fourrey C."/>
            <person name="Henrissat B."/>
            <person name="Grigoriev I."/>
            <person name="Martin F."/>
            <person name="Perotto S."/>
        </authorList>
    </citation>
    <scope>NUCLEOTIDE SEQUENCE [LARGE SCALE GENOMIC DNA]</scope>
    <source>
        <strain evidence="2 3">F</strain>
    </source>
</reference>
<name>A0A2J6QS43_HYAVF</name>
<dbReference type="EMBL" id="KZ613978">
    <property type="protein sequence ID" value="PMD29081.1"/>
    <property type="molecule type" value="Genomic_DNA"/>
</dbReference>
<dbReference type="STRING" id="1149755.A0A2J6QS43"/>
<dbReference type="Proteomes" id="UP000235786">
    <property type="component" value="Unassembled WGS sequence"/>
</dbReference>
<keyword evidence="3" id="KW-1185">Reference proteome</keyword>
<dbReference type="Pfam" id="PF00106">
    <property type="entry name" value="adh_short"/>
    <property type="match status" value="1"/>
</dbReference>
<dbReference type="SUPFAM" id="SSF51735">
    <property type="entry name" value="NAD(P)-binding Rossmann-fold domains"/>
    <property type="match status" value="1"/>
</dbReference>
<accession>A0A2J6QS43</accession>
<protein>
    <submittedName>
        <fullName evidence="2">NAD(P)-binding protein</fullName>
    </submittedName>
</protein>
<dbReference type="InterPro" id="IPR002347">
    <property type="entry name" value="SDR_fam"/>
</dbReference>
<proteinExistence type="predicted"/>
<evidence type="ECO:0000256" key="1">
    <source>
        <dbReference type="ARBA" id="ARBA00023002"/>
    </source>
</evidence>
<dbReference type="PRINTS" id="PR00081">
    <property type="entry name" value="GDHRDH"/>
</dbReference>
<dbReference type="Gene3D" id="3.40.50.720">
    <property type="entry name" value="NAD(P)-binding Rossmann-like Domain"/>
    <property type="match status" value="1"/>
</dbReference>
<dbReference type="PANTHER" id="PTHR43157:SF22">
    <property type="entry name" value="SHORT-CHAIN DEHYDROGENASE_REDUCTASE PHMF"/>
    <property type="match status" value="1"/>
</dbReference>
<sequence>MVDSPLDKKGISMFWWGKRNLPKDPTTSFAGKTILITGANVGLGFESAIKFAALGASSLIFGVRSLQRGEDAKKLICQRTGYLLSNIKLFQLDMSTFASVKNFADTVTKNVPRIDVAILNAGVALPSYQVSREGYEMTLQVNVLSTALLGILLLPKLRQTTASTGNLAHLEFVGSAGQEQVTQDMLKLGPKDNVIQKLNSMEFFDYMIQYQISKLLLQHVVDSIAPKALNPLGKPEVIVTTVCPGLCRTNLGREFGGFVKFANVIFQQIFARTCEEGSRTLVSGAALGPETHGEMWSHDILWRKGELVTSEEGKLLMARTWDEILQILRAVAPEVNGILNAKS</sequence>
<keyword evidence="1" id="KW-0560">Oxidoreductase</keyword>
<dbReference type="OrthoDB" id="542013at2759"/>